<organism evidence="2 3">
    <name type="scientific">Ovis aries</name>
    <name type="common">Sheep</name>
    <dbReference type="NCBI Taxonomy" id="9940"/>
    <lineage>
        <taxon>Eukaryota</taxon>
        <taxon>Metazoa</taxon>
        <taxon>Chordata</taxon>
        <taxon>Craniata</taxon>
        <taxon>Vertebrata</taxon>
        <taxon>Euteleostomi</taxon>
        <taxon>Mammalia</taxon>
        <taxon>Eutheria</taxon>
        <taxon>Laurasiatheria</taxon>
        <taxon>Artiodactyla</taxon>
        <taxon>Ruminantia</taxon>
        <taxon>Pecora</taxon>
        <taxon>Bovidae</taxon>
        <taxon>Caprinae</taxon>
        <taxon>Ovis</taxon>
    </lineage>
</organism>
<accession>A0A836A8B0</accession>
<gene>
    <name evidence="2" type="ORF">JEQ12_002794</name>
</gene>
<evidence type="ECO:0000256" key="1">
    <source>
        <dbReference type="SAM" id="MobiDB-lite"/>
    </source>
</evidence>
<protein>
    <submittedName>
        <fullName evidence="2">Uncharacterized protein</fullName>
    </submittedName>
</protein>
<evidence type="ECO:0000313" key="3">
    <source>
        <dbReference type="Proteomes" id="UP000664991"/>
    </source>
</evidence>
<evidence type="ECO:0000313" key="2">
    <source>
        <dbReference type="EMBL" id="KAG5203211.1"/>
    </source>
</evidence>
<proteinExistence type="predicted"/>
<reference evidence="2 3" key="1">
    <citation type="submission" date="2020-12" db="EMBL/GenBank/DDBJ databases">
        <title>De novo assembly of Tibetan sheep genome.</title>
        <authorList>
            <person name="Li X."/>
        </authorList>
    </citation>
    <scope>NUCLEOTIDE SEQUENCE [LARGE SCALE GENOMIC DNA]</scope>
    <source>
        <tissue evidence="2">Heart</tissue>
    </source>
</reference>
<comment type="caution">
    <text evidence="2">The sequence shown here is derived from an EMBL/GenBank/DDBJ whole genome shotgun (WGS) entry which is preliminary data.</text>
</comment>
<name>A0A836A8B0_SHEEP</name>
<dbReference type="Proteomes" id="UP000664991">
    <property type="component" value="Unassembled WGS sequence"/>
</dbReference>
<dbReference type="AlphaFoldDB" id="A0A836A8B0"/>
<feature type="region of interest" description="Disordered" evidence="1">
    <location>
        <begin position="22"/>
        <end position="49"/>
    </location>
</feature>
<dbReference type="EMBL" id="JAEMGP010000011">
    <property type="protein sequence ID" value="KAG5203211.1"/>
    <property type="molecule type" value="Genomic_DNA"/>
</dbReference>
<sequence>MGNHNSRKQQLLMGIISSWPGYIKGPEQGEDTHTREHSTPLTTSAPLGPTHHHDRLLLRPHLLLPQLWRRLPPALLLPRPLLLPPSVLPDHREPPRDLRAPLHAPHLRALPPPGLLRPLQPAGGLLPPHHLLPHVVPGRGVPPLLLGHHVLPARLCAVPVLPPHQLPAGPLPHHLPHLQDLPLLLSSPAGYHPRYSETCGSPSDQMRDTTFETHVPATIN</sequence>